<reference evidence="1 2" key="1">
    <citation type="submission" date="2017-02" db="EMBL/GenBank/DDBJ databases">
        <authorList>
            <person name="Peterson S.W."/>
        </authorList>
    </citation>
    <scope>NUCLEOTIDE SEQUENCE [LARGE SCALE GENOMIC DNA]</scope>
    <source>
        <strain evidence="1 2">P15</strain>
    </source>
</reference>
<dbReference type="Proteomes" id="UP000190341">
    <property type="component" value="Unassembled WGS sequence"/>
</dbReference>
<evidence type="ECO:0000313" key="2">
    <source>
        <dbReference type="Proteomes" id="UP000190341"/>
    </source>
</evidence>
<keyword evidence="2" id="KW-1185">Reference proteome</keyword>
<evidence type="ECO:0000313" key="1">
    <source>
        <dbReference type="EMBL" id="SKC78884.1"/>
    </source>
</evidence>
<name>A0A1T5LSL8_9GAMM</name>
<organism evidence="1 2">
    <name type="scientific">Pseudoxanthomonas indica</name>
    <dbReference type="NCBI Taxonomy" id="428993"/>
    <lineage>
        <taxon>Bacteria</taxon>
        <taxon>Pseudomonadati</taxon>
        <taxon>Pseudomonadota</taxon>
        <taxon>Gammaproteobacteria</taxon>
        <taxon>Lysobacterales</taxon>
        <taxon>Lysobacteraceae</taxon>
        <taxon>Pseudoxanthomonas</taxon>
    </lineage>
</organism>
<proteinExistence type="predicted"/>
<dbReference type="EMBL" id="FUZV01000002">
    <property type="protein sequence ID" value="SKC78884.1"/>
    <property type="molecule type" value="Genomic_DNA"/>
</dbReference>
<protein>
    <submittedName>
        <fullName evidence="1">Uncharacterized protein</fullName>
    </submittedName>
</protein>
<dbReference type="RefSeq" id="WP_079725321.1">
    <property type="nucleotide sequence ID" value="NZ_BMCL01000001.1"/>
</dbReference>
<sequence>MLDQATLHRRASRVLPASLRTRGLLTEAQSTADLAELLLPLWHRPRGSLWFRLDEVIAQRLRDDPLACLREAPVARAGLARHAPPRTYEAWQPVASTPQAIYAARSQDQHACLWLLPAAALLIYAWDDAPCATVHACSTRTPSRRFEVLPSSPGWTM</sequence>
<dbReference type="OrthoDB" id="5985119at2"/>
<dbReference type="AlphaFoldDB" id="A0A1T5LSL8"/>
<accession>A0A1T5LSL8</accession>
<gene>
    <name evidence="1" type="ORF">SAMN06296058_3005</name>
</gene>
<dbReference type="STRING" id="428993.SAMN06296058_3005"/>